<proteinExistence type="inferred from homology"/>
<dbReference type="PANTHER" id="PTHR45024:SF2">
    <property type="entry name" value="SCP2 DOMAIN-CONTAINING PROTEIN"/>
    <property type="match status" value="1"/>
</dbReference>
<dbReference type="SUPFAM" id="SSF51735">
    <property type="entry name" value="NAD(P)-binding Rossmann-fold domains"/>
    <property type="match status" value="1"/>
</dbReference>
<dbReference type="OrthoDB" id="9802564at2"/>
<accession>A0A1I7LSB9</accession>
<dbReference type="STRING" id="1035707.SAMN05216552_103656"/>
<dbReference type="Gene3D" id="3.40.50.720">
    <property type="entry name" value="NAD(P)-binding Rossmann-like Domain"/>
    <property type="match status" value="1"/>
</dbReference>
<organism evidence="4 5">
    <name type="scientific">Pseudoduganella namucuonensis</name>
    <dbReference type="NCBI Taxonomy" id="1035707"/>
    <lineage>
        <taxon>Bacteria</taxon>
        <taxon>Pseudomonadati</taxon>
        <taxon>Pseudomonadota</taxon>
        <taxon>Betaproteobacteria</taxon>
        <taxon>Burkholderiales</taxon>
        <taxon>Oxalobacteraceae</taxon>
        <taxon>Telluria group</taxon>
        <taxon>Pseudoduganella</taxon>
    </lineage>
</organism>
<evidence type="ECO:0000256" key="3">
    <source>
        <dbReference type="RuleBase" id="RU000363"/>
    </source>
</evidence>
<comment type="similarity">
    <text evidence="1 3">Belongs to the short-chain dehydrogenases/reductases (SDR) family.</text>
</comment>
<dbReference type="PANTHER" id="PTHR45024">
    <property type="entry name" value="DEHYDROGENASES, SHORT CHAIN"/>
    <property type="match status" value="1"/>
</dbReference>
<sequence length="310" mass="31522">MGHKTGRFEGQVAIVTGAGTGLGRAYALLLAAEGARVVVNGPALDGAPSGAPAVAAEIHALGGMAVPDLHDATRDATEIVMSAMDAWGRVDIVINNAGATDGGGVDEMPPGRLQRLVDVNFLASAAVLRAAWPVFKRQRYGRVVNTASGSILGLPGCYAYQASKAAVVGLTRALAFDGAPHGIKVNAVCPVAWTAMTEGIPDPAFRRFLVERFDPALVAPFVGALASRDAPCSGELFSAGGGIAARVVLGFTPGYVPEGAAGIADYLDNFDAICATDGLVVAGGAMEEVAYRARQLGADLTDPTLGVPAP</sequence>
<dbReference type="AlphaFoldDB" id="A0A1I7LSB9"/>
<dbReference type="GO" id="GO:0016491">
    <property type="term" value="F:oxidoreductase activity"/>
    <property type="evidence" value="ECO:0007669"/>
    <property type="project" value="UniProtKB-KW"/>
</dbReference>
<dbReference type="InterPro" id="IPR051687">
    <property type="entry name" value="Peroxisomal_Beta-Oxidation"/>
</dbReference>
<dbReference type="Proteomes" id="UP000199391">
    <property type="component" value="Unassembled WGS sequence"/>
</dbReference>
<evidence type="ECO:0000256" key="2">
    <source>
        <dbReference type="ARBA" id="ARBA00023002"/>
    </source>
</evidence>
<gene>
    <name evidence="4" type="ORF">SAMN05216552_103656</name>
</gene>
<evidence type="ECO:0000313" key="5">
    <source>
        <dbReference type="Proteomes" id="UP000199391"/>
    </source>
</evidence>
<evidence type="ECO:0000313" key="4">
    <source>
        <dbReference type="EMBL" id="SFV12573.1"/>
    </source>
</evidence>
<keyword evidence="5" id="KW-1185">Reference proteome</keyword>
<dbReference type="InterPro" id="IPR036291">
    <property type="entry name" value="NAD(P)-bd_dom_sf"/>
</dbReference>
<keyword evidence="2" id="KW-0560">Oxidoreductase</keyword>
<name>A0A1I7LSB9_9BURK</name>
<dbReference type="PRINTS" id="PR00080">
    <property type="entry name" value="SDRFAMILY"/>
</dbReference>
<dbReference type="InterPro" id="IPR002347">
    <property type="entry name" value="SDR_fam"/>
</dbReference>
<dbReference type="Pfam" id="PF00106">
    <property type="entry name" value="adh_short"/>
    <property type="match status" value="1"/>
</dbReference>
<protein>
    <submittedName>
        <fullName evidence="4">NAD(P)-dependent dehydrogenase, short-chain alcohol dehydrogenase family</fullName>
    </submittedName>
</protein>
<reference evidence="5" key="1">
    <citation type="submission" date="2016-10" db="EMBL/GenBank/DDBJ databases">
        <authorList>
            <person name="Varghese N."/>
            <person name="Submissions S."/>
        </authorList>
    </citation>
    <scope>NUCLEOTIDE SEQUENCE [LARGE SCALE GENOMIC DNA]</scope>
    <source>
        <strain evidence="5">CGMCC 1.11014</strain>
    </source>
</reference>
<dbReference type="PRINTS" id="PR00081">
    <property type="entry name" value="GDHRDH"/>
</dbReference>
<evidence type="ECO:0000256" key="1">
    <source>
        <dbReference type="ARBA" id="ARBA00006484"/>
    </source>
</evidence>
<dbReference type="EMBL" id="FPBO01000036">
    <property type="protein sequence ID" value="SFV12573.1"/>
    <property type="molecule type" value="Genomic_DNA"/>
</dbReference>